<dbReference type="PANTHER" id="PTHR34580">
    <property type="match status" value="1"/>
</dbReference>
<evidence type="ECO:0000313" key="2">
    <source>
        <dbReference type="EMBL" id="NMV41951.1"/>
    </source>
</evidence>
<dbReference type="AlphaFoldDB" id="A0A848P2I6"/>
<proteinExistence type="predicted"/>
<dbReference type="InterPro" id="IPR057727">
    <property type="entry name" value="WCX_dom"/>
</dbReference>
<dbReference type="PROSITE" id="PS52050">
    <property type="entry name" value="WYL"/>
    <property type="match status" value="1"/>
</dbReference>
<feature type="domain" description="WCX" evidence="1">
    <location>
        <begin position="272"/>
        <end position="347"/>
    </location>
</feature>
<accession>A0A848P2I6</accession>
<reference evidence="2 3" key="1">
    <citation type="submission" date="2020-04" db="EMBL/GenBank/DDBJ databases">
        <title>Ralstonia insidiosa genome sequencing and assembly.</title>
        <authorList>
            <person name="Martins R.C.R."/>
            <person name="Perdigao-Neto L.V."/>
            <person name="Levin A.S.S."/>
            <person name="Costa S.F."/>
        </authorList>
    </citation>
    <scope>NUCLEOTIDE SEQUENCE [LARGE SCALE GENOMIC DNA]</scope>
    <source>
        <strain evidence="2 3">5047</strain>
    </source>
</reference>
<evidence type="ECO:0000313" key="3">
    <source>
        <dbReference type="Proteomes" id="UP000575469"/>
    </source>
</evidence>
<gene>
    <name evidence="2" type="ORF">HGR00_28955</name>
</gene>
<sequence>MTTSSLDEAILRILPTERDAEAWLSTPEVHRRLEERGHRVGYTKKVQRHLAALERDKLVVSIENGRELLWQRKPWLQGTREAVSLMSASEAVAFHILQRFAGDKLPNAVTKDIEPLFKAAETRLSQEKEDSRLYRAWADKVDSVDGAFALIRPKLNPEIFQTLVTATFFERVLLVQYRPAYKPDHTGEIKAKPLWPLALVESGGTMYMVAQNPAYAPKPEEGKPKWLRTLYRLDRIVSVAETGETFPYPKDFSLRTYIQTEQVFDFMPESAVLLELAFDEGAGNHLKETPMSKDQVIETLSDGRLRVSGTVVPSLKLRWWLRSLGPSVEILAPLPLRHEFAQDYARLVGRYNSTN</sequence>
<dbReference type="EMBL" id="JABBZM010000042">
    <property type="protein sequence ID" value="NMV41951.1"/>
    <property type="molecule type" value="Genomic_DNA"/>
</dbReference>
<organism evidence="2 3">
    <name type="scientific">Ralstonia insidiosa</name>
    <dbReference type="NCBI Taxonomy" id="190721"/>
    <lineage>
        <taxon>Bacteria</taxon>
        <taxon>Pseudomonadati</taxon>
        <taxon>Pseudomonadota</taxon>
        <taxon>Betaproteobacteria</taxon>
        <taxon>Burkholderiales</taxon>
        <taxon>Burkholderiaceae</taxon>
        <taxon>Ralstonia</taxon>
    </lineage>
</organism>
<evidence type="ECO:0000259" key="1">
    <source>
        <dbReference type="Pfam" id="PF25583"/>
    </source>
</evidence>
<dbReference type="Proteomes" id="UP000575469">
    <property type="component" value="Unassembled WGS sequence"/>
</dbReference>
<dbReference type="InterPro" id="IPR051534">
    <property type="entry name" value="CBASS_pafABC_assoc_protein"/>
</dbReference>
<dbReference type="PANTHER" id="PTHR34580:SF1">
    <property type="entry name" value="PROTEIN PAFC"/>
    <property type="match status" value="1"/>
</dbReference>
<dbReference type="RefSeq" id="WP_169341931.1">
    <property type="nucleotide sequence ID" value="NZ_JABBZM010000042.1"/>
</dbReference>
<protein>
    <submittedName>
        <fullName evidence="2">WYL domain-containing protein</fullName>
    </submittedName>
</protein>
<name>A0A848P2I6_9RALS</name>
<dbReference type="Pfam" id="PF25583">
    <property type="entry name" value="WCX"/>
    <property type="match status" value="1"/>
</dbReference>
<comment type="caution">
    <text evidence="2">The sequence shown here is derived from an EMBL/GenBank/DDBJ whole genome shotgun (WGS) entry which is preliminary data.</text>
</comment>